<dbReference type="InParanoid" id="K1PA52"/>
<dbReference type="GO" id="GO:0043161">
    <property type="term" value="P:proteasome-mediated ubiquitin-dependent protein catabolic process"/>
    <property type="evidence" value="ECO:0007669"/>
    <property type="project" value="TreeGrafter"/>
</dbReference>
<sequence length="393" mass="44413">MQKLKSDLHEMESKYLDVLSKQESEITHTISEITQSIADLKQLLDSNDISCVSAYKSRNAEFRRLPPKLSVSLPNVISQSINKEQLCKEFGFVSTLTLKTEEHGFTMDSSDVEPSPFDRQLICVPRIITQMETAYEYPSGLCSISCANDAEIWMCGYDASIMSLYNLQGGLVESIQTKSGNEPWDIAVARSGDLVYTDDNDRTVNIVKNTQTQTVIRLQGWRPLGVCCTSSDDLLVIMECDDKKQTKVVRYSGSTEKQNIQYNEKEQPLYSPGCDIKYINENRNQDICVSDNRARAVVVVNQTGKLRFTYTGPSSAKKRSFDPVCISTDSQSRILTADQNNNRIHILNQDGQFLRYIDNCDLHHPFGLCVDTSDNLFVAEYFTGKVKKIKYCV</sequence>
<proteinExistence type="predicted"/>
<accession>K1PA52</accession>
<dbReference type="Gene3D" id="2.120.10.30">
    <property type="entry name" value="TolB, C-terminal domain"/>
    <property type="match status" value="2"/>
</dbReference>
<dbReference type="GO" id="GO:0061630">
    <property type="term" value="F:ubiquitin protein ligase activity"/>
    <property type="evidence" value="ECO:0007669"/>
    <property type="project" value="TreeGrafter"/>
</dbReference>
<dbReference type="PANTHER" id="PTHR24104:SF57">
    <property type="entry name" value="BEE-MILK PROTEIN"/>
    <property type="match status" value="1"/>
</dbReference>
<dbReference type="InterPro" id="IPR011042">
    <property type="entry name" value="6-blade_b-propeller_TolB-like"/>
</dbReference>
<dbReference type="SUPFAM" id="SSF101898">
    <property type="entry name" value="NHL repeat"/>
    <property type="match status" value="1"/>
</dbReference>
<dbReference type="PANTHER" id="PTHR24104">
    <property type="entry name" value="E3 UBIQUITIN-PROTEIN LIGASE NHLRC1-RELATED"/>
    <property type="match status" value="1"/>
</dbReference>
<dbReference type="HOGENOM" id="CLU_007742_5_0_1"/>
<name>K1PA52_MAGGI</name>
<dbReference type="AlphaFoldDB" id="K1PA52"/>
<dbReference type="InterPro" id="IPR050952">
    <property type="entry name" value="TRIM-NHL_E3_ligases"/>
</dbReference>
<evidence type="ECO:0000313" key="1">
    <source>
        <dbReference type="EMBL" id="EKC20622.1"/>
    </source>
</evidence>
<dbReference type="EMBL" id="JH815949">
    <property type="protein sequence ID" value="EKC20622.1"/>
    <property type="molecule type" value="Genomic_DNA"/>
</dbReference>
<dbReference type="GO" id="GO:0000209">
    <property type="term" value="P:protein polyubiquitination"/>
    <property type="evidence" value="ECO:0007669"/>
    <property type="project" value="TreeGrafter"/>
</dbReference>
<gene>
    <name evidence="1" type="ORF">CGI_10005736</name>
</gene>
<reference evidence="1" key="1">
    <citation type="journal article" date="2012" name="Nature">
        <title>The oyster genome reveals stress adaptation and complexity of shell formation.</title>
        <authorList>
            <person name="Zhang G."/>
            <person name="Fang X."/>
            <person name="Guo X."/>
            <person name="Li L."/>
            <person name="Luo R."/>
            <person name="Xu F."/>
            <person name="Yang P."/>
            <person name="Zhang L."/>
            <person name="Wang X."/>
            <person name="Qi H."/>
            <person name="Xiong Z."/>
            <person name="Que H."/>
            <person name="Xie Y."/>
            <person name="Holland P.W."/>
            <person name="Paps J."/>
            <person name="Zhu Y."/>
            <person name="Wu F."/>
            <person name="Chen Y."/>
            <person name="Wang J."/>
            <person name="Peng C."/>
            <person name="Meng J."/>
            <person name="Yang L."/>
            <person name="Liu J."/>
            <person name="Wen B."/>
            <person name="Zhang N."/>
            <person name="Huang Z."/>
            <person name="Zhu Q."/>
            <person name="Feng Y."/>
            <person name="Mount A."/>
            <person name="Hedgecock D."/>
            <person name="Xu Z."/>
            <person name="Liu Y."/>
            <person name="Domazet-Loso T."/>
            <person name="Du Y."/>
            <person name="Sun X."/>
            <person name="Zhang S."/>
            <person name="Liu B."/>
            <person name="Cheng P."/>
            <person name="Jiang X."/>
            <person name="Li J."/>
            <person name="Fan D."/>
            <person name="Wang W."/>
            <person name="Fu W."/>
            <person name="Wang T."/>
            <person name="Wang B."/>
            <person name="Zhang J."/>
            <person name="Peng Z."/>
            <person name="Li Y."/>
            <person name="Li N."/>
            <person name="Wang J."/>
            <person name="Chen M."/>
            <person name="He Y."/>
            <person name="Tan F."/>
            <person name="Song X."/>
            <person name="Zheng Q."/>
            <person name="Huang R."/>
            <person name="Yang H."/>
            <person name="Du X."/>
            <person name="Chen L."/>
            <person name="Yang M."/>
            <person name="Gaffney P.M."/>
            <person name="Wang S."/>
            <person name="Luo L."/>
            <person name="She Z."/>
            <person name="Ming Y."/>
            <person name="Huang W."/>
            <person name="Zhang S."/>
            <person name="Huang B."/>
            <person name="Zhang Y."/>
            <person name="Qu T."/>
            <person name="Ni P."/>
            <person name="Miao G."/>
            <person name="Wang J."/>
            <person name="Wang Q."/>
            <person name="Steinberg C.E."/>
            <person name="Wang H."/>
            <person name="Li N."/>
            <person name="Qian L."/>
            <person name="Zhang G."/>
            <person name="Li Y."/>
            <person name="Yang H."/>
            <person name="Liu X."/>
            <person name="Wang J."/>
            <person name="Yin Y."/>
            <person name="Wang J."/>
        </authorList>
    </citation>
    <scope>NUCLEOTIDE SEQUENCE [LARGE SCALE GENOMIC DNA]</scope>
    <source>
        <strain evidence="1">05x7-T-G4-1.051#20</strain>
    </source>
</reference>
<protein>
    <submittedName>
        <fullName evidence="1">Tripartite motif-containing protein 2</fullName>
    </submittedName>
</protein>
<organism evidence="1">
    <name type="scientific">Magallana gigas</name>
    <name type="common">Pacific oyster</name>
    <name type="synonym">Crassostrea gigas</name>
    <dbReference type="NCBI Taxonomy" id="29159"/>
    <lineage>
        <taxon>Eukaryota</taxon>
        <taxon>Metazoa</taxon>
        <taxon>Spiralia</taxon>
        <taxon>Lophotrochozoa</taxon>
        <taxon>Mollusca</taxon>
        <taxon>Bivalvia</taxon>
        <taxon>Autobranchia</taxon>
        <taxon>Pteriomorphia</taxon>
        <taxon>Ostreida</taxon>
        <taxon>Ostreoidea</taxon>
        <taxon>Ostreidae</taxon>
        <taxon>Magallana</taxon>
    </lineage>
</organism>